<accession>A0AAN9JTT8</accession>
<name>A0AAN9JTT8_CLITE</name>
<keyword evidence="8" id="KW-0175">Coiled coil</keyword>
<feature type="compositionally biased region" description="Polar residues" evidence="10">
    <location>
        <begin position="989"/>
        <end position="998"/>
    </location>
</feature>
<evidence type="ECO:0000256" key="4">
    <source>
        <dbReference type="ARBA" id="ARBA00022553"/>
    </source>
</evidence>
<feature type="compositionally biased region" description="Polar residues" evidence="10">
    <location>
        <begin position="943"/>
        <end position="955"/>
    </location>
</feature>
<dbReference type="InterPro" id="IPR015943">
    <property type="entry name" value="WD40/YVTN_repeat-like_dom_sf"/>
</dbReference>
<evidence type="ECO:0000313" key="14">
    <source>
        <dbReference type="Proteomes" id="UP001359559"/>
    </source>
</evidence>
<feature type="domain" description="Enhancer of mRNA-decapping protein 4 WD40 repeat region" evidence="11">
    <location>
        <begin position="257"/>
        <end position="569"/>
    </location>
</feature>
<evidence type="ECO:0000259" key="11">
    <source>
        <dbReference type="Pfam" id="PF16529"/>
    </source>
</evidence>
<dbReference type="EMBL" id="JAYKXN010000003">
    <property type="protein sequence ID" value="KAK7303459.1"/>
    <property type="molecule type" value="Genomic_DNA"/>
</dbReference>
<feature type="region of interest" description="Disordered" evidence="10">
    <location>
        <begin position="699"/>
        <end position="791"/>
    </location>
</feature>
<sequence>MASPGNPNQQQQQSQTQTPHFDLQKLFKSPPPPSSSPSASPSNPLSSSNLNSSPSFPAPSPSTPPPSSYPTPSSSYPPPTGTYPYPHFLPYPNLHHHHQQHQEQQQHPLILHHLSPQMHAPQRPQMFQPPSSSPSSPHLPSSPNPTNNTTGARLMALLGTQNPPSNPESSVMFSSASTSAAALSTVASDFSMQANPAVLASTQASASPVNLASPQSTPTRMLSSTSKLPKGRHLIGEHVTYDIDVRLPGEMQPQLEVTPITKYASDPGLVLGRQIAVNRSYICYGLKLGAIRVLNINTALRYLLRGHTQRVTDMAFFAEDLHLLASASTDGRIFVWKINEGPDEEDKPQITGKVILAIQILGESESVHPRVCWHPHKQEILMVAIGNRILKIDTMKAGKGETFSSEEPLKCSIDKVIDGVQLVGKHDGNVTELSMCQWMKSRLASASADGTVKIWEERKATPLAILRPHDGKPVNSVTFLTAPHRPDHIVLITAGPLNQEVKIWVSDNEEGWLLPSDSESWCCIQTLDIRSSSEANSEDAFFNQVVTLPRAGLFLLANAKKNTIYAVHIEYGPNPTATRMDYISEFTVTMPILSLTGTSDSLSDGEHIVQIYCVQTQAIQQYGLNLSQCLPPPLDNVELEKTESNLSRAFDALDGSTNLETGVVPQVHSSSSESAPVVSLAVNFSSSDASGLPEAAISSISDAETKPNDLSSRNGFEHLHSAPPPLPVSPRLSKRLSGPRNSSNNLETISTSADQSSVQKNVDSSAERKTESEKDNMADVPSSGDNLRKDDKFVQNDVSVVSNAPTTFKHPTHLVTPSEIFSKTALSSDNSHISQGVNVQDVAAHSNADNFEVEVKVVGEAGSNDENNEYERDRDTHNNIAEKREKLFYSQASDLGIQMARETYNIEGVRQADNIKNIDAPDQSCSSVEEEVQDTGKDIPANVSESETMAASVQSPAPAVKGRRQKGKNSQVSGVSSSPSPFNSTGSSNDHGANSGGSSMEAALPQLSALQEMVSQLLSMHKEMQKQMSSMVSSPVTKEGKRLEGSLGRNMERVVKAQTDAFWARLQEESAKQEKLERDRTQQITNLISNYVNKDMASVLEKIIKKEISSIGTTITRSLGQTLEKAISSAVTESFQKGVGDKALNQLEKSVSSKLEATVARQIQAQFQTTGKQALQEALRTSLEASIIPSFEMSCKAMFEQIDVAFQNGLVKHTSAIQQQFDSTHSPLAMTLRDTITSASSMTQTLSGQLADGQRKLLAIAANSKVAADPFVAQINNGLHEVTEDPTKELSRLISEGKFEEAFTGALHRSDVSIVSWLCSQVDLAGIVAMVPLPLSQGVLLSLLQQLSCDISMETPKKLAWMTEVASAINPADPRIAAHVRRILDQVYRTLGHQRTLPTTSPSEGSTIRLLMHVINSVLLSCK</sequence>
<dbReference type="InterPro" id="IPR032401">
    <property type="entry name" value="EDC4_WD40"/>
</dbReference>
<keyword evidence="7" id="KW-0677">Repeat</keyword>
<keyword evidence="5 9" id="KW-0853">WD repeat</keyword>
<feature type="region of interest" description="Disordered" evidence="10">
    <location>
        <begin position="915"/>
        <end position="1000"/>
    </location>
</feature>
<evidence type="ECO:0000256" key="3">
    <source>
        <dbReference type="ARBA" id="ARBA00022490"/>
    </source>
</evidence>
<dbReference type="InterPro" id="IPR045152">
    <property type="entry name" value="EDC4-like"/>
</dbReference>
<dbReference type="PANTHER" id="PTHR15598">
    <property type="entry name" value="ENHANCER OF MRNA-DECAPPING PROTEIN 4"/>
    <property type="match status" value="1"/>
</dbReference>
<comment type="similarity">
    <text evidence="2">Belongs to the WD repeat EDC4 family.</text>
</comment>
<dbReference type="GO" id="GO:0000932">
    <property type="term" value="C:P-body"/>
    <property type="evidence" value="ECO:0007669"/>
    <property type="project" value="UniProtKB-SubCell"/>
</dbReference>
<evidence type="ECO:0000256" key="7">
    <source>
        <dbReference type="ARBA" id="ARBA00022737"/>
    </source>
</evidence>
<evidence type="ECO:0000256" key="2">
    <source>
        <dbReference type="ARBA" id="ARBA00009639"/>
    </source>
</evidence>
<feature type="compositionally biased region" description="Polar residues" evidence="10">
    <location>
        <begin position="739"/>
        <end position="764"/>
    </location>
</feature>
<dbReference type="Proteomes" id="UP001359559">
    <property type="component" value="Unassembled WGS sequence"/>
</dbReference>
<evidence type="ECO:0000256" key="10">
    <source>
        <dbReference type="SAM" id="MobiDB-lite"/>
    </source>
</evidence>
<dbReference type="Gene3D" id="2.130.10.10">
    <property type="entry name" value="YVTN repeat-like/Quinoprotein amine dehydrogenase"/>
    <property type="match status" value="1"/>
</dbReference>
<organism evidence="13 14">
    <name type="scientific">Clitoria ternatea</name>
    <name type="common">Butterfly pea</name>
    <dbReference type="NCBI Taxonomy" id="43366"/>
    <lineage>
        <taxon>Eukaryota</taxon>
        <taxon>Viridiplantae</taxon>
        <taxon>Streptophyta</taxon>
        <taxon>Embryophyta</taxon>
        <taxon>Tracheophyta</taxon>
        <taxon>Spermatophyta</taxon>
        <taxon>Magnoliopsida</taxon>
        <taxon>eudicotyledons</taxon>
        <taxon>Gunneridae</taxon>
        <taxon>Pentapetalae</taxon>
        <taxon>rosids</taxon>
        <taxon>fabids</taxon>
        <taxon>Fabales</taxon>
        <taxon>Fabaceae</taxon>
        <taxon>Papilionoideae</taxon>
        <taxon>50 kb inversion clade</taxon>
        <taxon>NPAAA clade</taxon>
        <taxon>indigoferoid/millettioid clade</taxon>
        <taxon>Phaseoleae</taxon>
        <taxon>Clitoria</taxon>
    </lineage>
</organism>
<proteinExistence type="inferred from homology"/>
<dbReference type="Gene3D" id="1.10.220.100">
    <property type="entry name" value="conserved c-terminal region of ge- 1"/>
    <property type="match status" value="1"/>
</dbReference>
<feature type="compositionally biased region" description="Low complexity" evidence="10">
    <location>
        <begin position="969"/>
        <end position="988"/>
    </location>
</feature>
<dbReference type="FunFam" id="2.130.10.10:FF:000232">
    <property type="entry name" value="enhancer of mRNA-decapping protein 4"/>
    <property type="match status" value="1"/>
</dbReference>
<evidence type="ECO:0000256" key="9">
    <source>
        <dbReference type="PROSITE-ProRule" id="PRU00221"/>
    </source>
</evidence>
<keyword evidence="4" id="KW-0597">Phosphoprotein</keyword>
<feature type="compositionally biased region" description="Low complexity" evidence="10">
    <location>
        <begin position="9"/>
        <end position="18"/>
    </location>
</feature>
<evidence type="ECO:0000256" key="8">
    <source>
        <dbReference type="ARBA" id="ARBA00023054"/>
    </source>
</evidence>
<dbReference type="SMART" id="SM00320">
    <property type="entry name" value="WD40"/>
    <property type="match status" value="3"/>
</dbReference>
<feature type="compositionally biased region" description="Basic and acidic residues" evidence="10">
    <location>
        <begin position="765"/>
        <end position="777"/>
    </location>
</feature>
<dbReference type="InterPro" id="IPR001680">
    <property type="entry name" value="WD40_rpt"/>
</dbReference>
<dbReference type="SUPFAM" id="SSF50978">
    <property type="entry name" value="WD40 repeat-like"/>
    <property type="match status" value="1"/>
</dbReference>
<comment type="caution">
    <text evidence="13">The sequence shown here is derived from an EMBL/GenBank/DDBJ whole genome shotgun (WGS) entry which is preliminary data.</text>
</comment>
<feature type="region of interest" description="Disordered" evidence="10">
    <location>
        <begin position="119"/>
        <end position="151"/>
    </location>
</feature>
<protein>
    <recommendedName>
        <fullName evidence="15">Enhancer of mRNA-decapping protein 4</fullName>
    </recommendedName>
</protein>
<dbReference type="PROSITE" id="PS50082">
    <property type="entry name" value="WD_REPEATS_2"/>
    <property type="match status" value="2"/>
</dbReference>
<dbReference type="InterPro" id="IPR049404">
    <property type="entry name" value="EDC4_C"/>
</dbReference>
<gene>
    <name evidence="13" type="ORF">RJT34_14366</name>
</gene>
<dbReference type="GO" id="GO:0006397">
    <property type="term" value="P:mRNA processing"/>
    <property type="evidence" value="ECO:0007669"/>
    <property type="project" value="UniProtKB-KW"/>
</dbReference>
<feature type="region of interest" description="Disordered" evidence="10">
    <location>
        <begin position="1"/>
        <end position="106"/>
    </location>
</feature>
<dbReference type="InterPro" id="IPR036322">
    <property type="entry name" value="WD40_repeat_dom_sf"/>
</dbReference>
<dbReference type="FunFam" id="1.10.220.100:FF:000001">
    <property type="entry name" value="Enhancer of mRNA-decapping protein 4"/>
    <property type="match status" value="1"/>
</dbReference>
<dbReference type="Pfam" id="PF16529">
    <property type="entry name" value="Ge1_WD40"/>
    <property type="match status" value="1"/>
</dbReference>
<dbReference type="PANTHER" id="PTHR15598:SF7">
    <property type="entry name" value="ENHANCER OF MRNA-DECAPPING-LIKE PROTEIN"/>
    <property type="match status" value="1"/>
</dbReference>
<feature type="compositionally biased region" description="Low complexity" evidence="10">
    <location>
        <begin position="129"/>
        <end position="150"/>
    </location>
</feature>
<evidence type="ECO:0000256" key="5">
    <source>
        <dbReference type="ARBA" id="ARBA00022574"/>
    </source>
</evidence>
<keyword evidence="14" id="KW-1185">Reference proteome</keyword>
<feature type="compositionally biased region" description="Low complexity" evidence="10">
    <location>
        <begin position="82"/>
        <end position="93"/>
    </location>
</feature>
<evidence type="ECO:0008006" key="15">
    <source>
        <dbReference type="Google" id="ProtNLM"/>
    </source>
</evidence>
<evidence type="ECO:0000259" key="12">
    <source>
        <dbReference type="Pfam" id="PF21289"/>
    </source>
</evidence>
<dbReference type="Pfam" id="PF21289">
    <property type="entry name" value="EDC4_C"/>
    <property type="match status" value="1"/>
</dbReference>
<feature type="repeat" description="WD" evidence="9">
    <location>
        <begin position="304"/>
        <end position="346"/>
    </location>
</feature>
<evidence type="ECO:0000256" key="1">
    <source>
        <dbReference type="ARBA" id="ARBA00004201"/>
    </source>
</evidence>
<dbReference type="PROSITE" id="PS50294">
    <property type="entry name" value="WD_REPEATS_REGION"/>
    <property type="match status" value="1"/>
</dbReference>
<feature type="compositionally biased region" description="Pro residues" evidence="10">
    <location>
        <begin position="56"/>
        <end position="81"/>
    </location>
</feature>
<feature type="compositionally biased region" description="Low complexity" evidence="10">
    <location>
        <begin position="36"/>
        <end position="55"/>
    </location>
</feature>
<feature type="region of interest" description="Disordered" evidence="10">
    <location>
        <begin position="203"/>
        <end position="228"/>
    </location>
</feature>
<dbReference type="GO" id="GO:0031087">
    <property type="term" value="P:deadenylation-independent decapping of nuclear-transcribed mRNA"/>
    <property type="evidence" value="ECO:0007669"/>
    <property type="project" value="InterPro"/>
</dbReference>
<feature type="domain" description="Enhancer of mRNA-decapping protein 4 C-terminal" evidence="12">
    <location>
        <begin position="1291"/>
        <end position="1395"/>
    </location>
</feature>
<evidence type="ECO:0000256" key="6">
    <source>
        <dbReference type="ARBA" id="ARBA00022664"/>
    </source>
</evidence>
<feature type="compositionally biased region" description="Polar residues" evidence="10">
    <location>
        <begin position="699"/>
        <end position="714"/>
    </location>
</feature>
<evidence type="ECO:0000313" key="13">
    <source>
        <dbReference type="EMBL" id="KAK7303459.1"/>
    </source>
</evidence>
<feature type="repeat" description="WD" evidence="9">
    <location>
        <begin position="423"/>
        <end position="465"/>
    </location>
</feature>
<comment type="subcellular location">
    <subcellularLocation>
        <location evidence="1">Cytoplasm</location>
        <location evidence="1">P-body</location>
    </subcellularLocation>
</comment>
<reference evidence="13 14" key="1">
    <citation type="submission" date="2024-01" db="EMBL/GenBank/DDBJ databases">
        <title>The genomes of 5 underutilized Papilionoideae crops provide insights into root nodulation and disease resistance.</title>
        <authorList>
            <person name="Yuan L."/>
        </authorList>
    </citation>
    <scope>NUCLEOTIDE SEQUENCE [LARGE SCALE GENOMIC DNA]</scope>
    <source>
        <strain evidence="13">LY-2023</strain>
        <tissue evidence="13">Leaf</tissue>
    </source>
</reference>
<keyword evidence="3" id="KW-0963">Cytoplasm</keyword>
<feature type="compositionally biased region" description="Polar residues" evidence="10">
    <location>
        <begin position="203"/>
        <end position="227"/>
    </location>
</feature>
<dbReference type="InterPro" id="IPR044938">
    <property type="entry name" value="EDC4_C_sf"/>
</dbReference>
<keyword evidence="6" id="KW-0507">mRNA processing</keyword>